<dbReference type="PANTHER" id="PTHR35889:SF3">
    <property type="entry name" value="F-BOX DOMAIN-CONTAINING PROTEIN"/>
    <property type="match status" value="1"/>
</dbReference>
<evidence type="ECO:0000313" key="4">
    <source>
        <dbReference type="Proteomes" id="UP000239907"/>
    </source>
</evidence>
<dbReference type="InterPro" id="IPR011444">
    <property type="entry name" value="DUF1549"/>
</dbReference>
<dbReference type="EMBL" id="MQWA01000001">
    <property type="protein sequence ID" value="PQJ28489.1"/>
    <property type="molecule type" value="Genomic_DNA"/>
</dbReference>
<accession>A0A2S7U0F8</accession>
<comment type="caution">
    <text evidence="3">The sequence shown here is derived from an EMBL/GenBank/DDBJ whole genome shotgun (WGS) entry which is preliminary data.</text>
</comment>
<proteinExistence type="predicted"/>
<feature type="domain" description="Cytochrome C Planctomycete-type" evidence="2">
    <location>
        <begin position="7"/>
        <end position="36"/>
    </location>
</feature>
<dbReference type="OrthoDB" id="194829at2"/>
<dbReference type="Pfam" id="PF07583">
    <property type="entry name" value="PSCyt2"/>
    <property type="match status" value="1"/>
</dbReference>
<dbReference type="Pfam" id="PF07635">
    <property type="entry name" value="PSCyt1"/>
    <property type="match status" value="1"/>
</dbReference>
<evidence type="ECO:0000259" key="2">
    <source>
        <dbReference type="Pfam" id="PF07635"/>
    </source>
</evidence>
<dbReference type="InterPro" id="IPR011429">
    <property type="entry name" value="Cyt_c_Planctomycete-type"/>
</dbReference>
<keyword evidence="4" id="KW-1185">Reference proteome</keyword>
<protein>
    <recommendedName>
        <fullName evidence="5">DUF1549 domain-containing protein</fullName>
    </recommendedName>
</protein>
<reference evidence="3 4" key="1">
    <citation type="submission" date="2016-12" db="EMBL/GenBank/DDBJ databases">
        <title>Study of bacterial adaptation to deep sea.</title>
        <authorList>
            <person name="Song J."/>
            <person name="Yoshizawa S."/>
            <person name="Kogure K."/>
        </authorList>
    </citation>
    <scope>NUCLEOTIDE SEQUENCE [LARGE SCALE GENOMIC DNA]</scope>
    <source>
        <strain evidence="3 4">SAORIC-165</strain>
    </source>
</reference>
<name>A0A2S7U0F8_9BACT</name>
<dbReference type="Proteomes" id="UP000239907">
    <property type="component" value="Unassembled WGS sequence"/>
</dbReference>
<gene>
    <name evidence="3" type="ORF">BSZ32_08175</name>
</gene>
<sequence>MAYTNGKEVKAIVPGKPDESELIRRIESHDPELMMPQDKAKLLNKDQIALLRRWIEEGAEFRDHWAFEAPVKSPVPENADKNWAKNAVDSFVLAKLAKKGLEPNEEATRPRLIRRVTLDLTGLLPTPEEVKAFVEDETDTAYAKVVDRLLASTAYGEQRARYWLDYSRYVTRTGFT</sequence>
<dbReference type="AlphaFoldDB" id="A0A2S7U0F8"/>
<evidence type="ECO:0000313" key="3">
    <source>
        <dbReference type="EMBL" id="PQJ28489.1"/>
    </source>
</evidence>
<organism evidence="3 4">
    <name type="scientific">Rubritalea profundi</name>
    <dbReference type="NCBI Taxonomy" id="1658618"/>
    <lineage>
        <taxon>Bacteria</taxon>
        <taxon>Pseudomonadati</taxon>
        <taxon>Verrucomicrobiota</taxon>
        <taxon>Verrucomicrobiia</taxon>
        <taxon>Verrucomicrobiales</taxon>
        <taxon>Rubritaleaceae</taxon>
        <taxon>Rubritalea</taxon>
    </lineage>
</organism>
<evidence type="ECO:0008006" key="5">
    <source>
        <dbReference type="Google" id="ProtNLM"/>
    </source>
</evidence>
<feature type="domain" description="DUF1549" evidence="1">
    <location>
        <begin position="88"/>
        <end position="175"/>
    </location>
</feature>
<dbReference type="PANTHER" id="PTHR35889">
    <property type="entry name" value="CYCLOINULO-OLIGOSACCHARIDE FRUCTANOTRANSFERASE-RELATED"/>
    <property type="match status" value="1"/>
</dbReference>
<evidence type="ECO:0000259" key="1">
    <source>
        <dbReference type="Pfam" id="PF07583"/>
    </source>
</evidence>